<evidence type="ECO:0000256" key="1">
    <source>
        <dbReference type="ARBA" id="ARBA00004123"/>
    </source>
</evidence>
<keyword evidence="8" id="KW-0687">Ribonucleoprotein</keyword>
<evidence type="ECO:0000256" key="7">
    <source>
        <dbReference type="ARBA" id="ARBA00023242"/>
    </source>
</evidence>
<comment type="similarity">
    <text evidence="3">In the N-terminal section; belongs to the ubiquitin family.</text>
</comment>
<dbReference type="PRINTS" id="PR00348">
    <property type="entry name" value="UBIQUITIN"/>
</dbReference>
<evidence type="ECO:0000259" key="10">
    <source>
        <dbReference type="PROSITE" id="PS50053"/>
    </source>
</evidence>
<evidence type="ECO:0000256" key="2">
    <source>
        <dbReference type="ARBA" id="ARBA00004496"/>
    </source>
</evidence>
<dbReference type="Gene3D" id="4.10.1060.50">
    <property type="match status" value="1"/>
</dbReference>
<name>A0AAV5T9H7_9BILA</name>
<keyword evidence="5" id="KW-0963">Cytoplasm</keyword>
<dbReference type="FunFam" id="4.10.1060.50:FF:000001">
    <property type="entry name" value="ubiquitin-60S ribosomal protein L40"/>
    <property type="match status" value="1"/>
</dbReference>
<dbReference type="GO" id="GO:0005737">
    <property type="term" value="C:cytoplasm"/>
    <property type="evidence" value="ECO:0007669"/>
    <property type="project" value="UniProtKB-SubCell"/>
</dbReference>
<evidence type="ECO:0000313" key="11">
    <source>
        <dbReference type="EMBL" id="GMS89010.1"/>
    </source>
</evidence>
<dbReference type="SMART" id="SM00213">
    <property type="entry name" value="UBQ"/>
    <property type="match status" value="1"/>
</dbReference>
<dbReference type="EMBL" id="BTSX01000003">
    <property type="protein sequence ID" value="GMS89010.1"/>
    <property type="molecule type" value="Genomic_DNA"/>
</dbReference>
<evidence type="ECO:0000256" key="6">
    <source>
        <dbReference type="ARBA" id="ARBA00022980"/>
    </source>
</evidence>
<evidence type="ECO:0000256" key="8">
    <source>
        <dbReference type="ARBA" id="ARBA00023274"/>
    </source>
</evidence>
<dbReference type="EMBL" id="BTSX01000153">
    <property type="protein sequence ID" value="GMT08675.1"/>
    <property type="molecule type" value="Genomic_DNA"/>
</dbReference>
<dbReference type="InterPro" id="IPR001975">
    <property type="entry name" value="Ribosomal_eL40_dom"/>
</dbReference>
<dbReference type="GO" id="GO:0005840">
    <property type="term" value="C:ribosome"/>
    <property type="evidence" value="ECO:0007669"/>
    <property type="project" value="UniProtKB-KW"/>
</dbReference>
<gene>
    <name evidence="11" type="ORF">PENTCL1PPCAC_11185</name>
    <name evidence="12" type="ORF">PENTCL1PPCAC_30849</name>
</gene>
<comment type="subcellular location">
    <subcellularLocation>
        <location evidence="2">Cytoplasm</location>
    </subcellularLocation>
    <subcellularLocation>
        <location evidence="1">Nucleus</location>
    </subcellularLocation>
</comment>
<evidence type="ECO:0000256" key="5">
    <source>
        <dbReference type="ARBA" id="ARBA00022490"/>
    </source>
</evidence>
<dbReference type="InterPro" id="IPR019956">
    <property type="entry name" value="Ubiquitin_dom"/>
</dbReference>
<evidence type="ECO:0000256" key="3">
    <source>
        <dbReference type="ARBA" id="ARBA00008373"/>
    </source>
</evidence>
<dbReference type="AlphaFoldDB" id="A0AAV5T9H7"/>
<comment type="similarity">
    <text evidence="4">In the C-terminal section; belongs to the eukaryotic ribosomal protein eL40 family.</text>
</comment>
<dbReference type="GO" id="GO:0003735">
    <property type="term" value="F:structural constituent of ribosome"/>
    <property type="evidence" value="ECO:0007669"/>
    <property type="project" value="InterPro"/>
</dbReference>
<dbReference type="SMART" id="SM01377">
    <property type="entry name" value="Ribosomal_L40e"/>
    <property type="match status" value="1"/>
</dbReference>
<proteinExistence type="inferred from homology"/>
<dbReference type="InterPro" id="IPR050158">
    <property type="entry name" value="Ubiquitin_ubiquitin-like"/>
</dbReference>
<dbReference type="Pfam" id="PF01020">
    <property type="entry name" value="Ribosomal_L40e"/>
    <property type="match status" value="1"/>
</dbReference>
<dbReference type="GO" id="GO:0005634">
    <property type="term" value="C:nucleus"/>
    <property type="evidence" value="ECO:0007669"/>
    <property type="project" value="UniProtKB-SubCell"/>
</dbReference>
<dbReference type="PROSITE" id="PS50053">
    <property type="entry name" value="UBIQUITIN_2"/>
    <property type="match status" value="1"/>
</dbReference>
<dbReference type="PANTHER" id="PTHR10666">
    <property type="entry name" value="UBIQUITIN"/>
    <property type="match status" value="1"/>
</dbReference>
<dbReference type="Pfam" id="PF00240">
    <property type="entry name" value="ubiquitin"/>
    <property type="match status" value="1"/>
</dbReference>
<keyword evidence="6" id="KW-0689">Ribosomal protein</keyword>
<feature type="domain" description="Ubiquitin-like" evidence="10">
    <location>
        <begin position="4"/>
        <end position="77"/>
    </location>
</feature>
<sequence>LAVMQIFVKSARTIALEVEENSTVEQVKALFAQTEGIPAEDQRLVFAGKQLSDDSTLAQCGIEREATLHLSLRLLGGIIEPSLRMLAQKYNCDKQICRRCYARLPPRATNCRKKKCGHSNDLRIKKKLK</sequence>
<evidence type="ECO:0000313" key="13">
    <source>
        <dbReference type="Proteomes" id="UP001432027"/>
    </source>
</evidence>
<feature type="non-terminal residue" evidence="11">
    <location>
        <position position="1"/>
    </location>
</feature>
<evidence type="ECO:0000313" key="12">
    <source>
        <dbReference type="EMBL" id="GMT08675.1"/>
    </source>
</evidence>
<keyword evidence="7" id="KW-0539">Nucleus</keyword>
<comment type="caution">
    <text evidence="11">The sequence shown here is derived from an EMBL/GenBank/DDBJ whole genome shotgun (WGS) entry which is preliminary data.</text>
</comment>
<evidence type="ECO:0000256" key="9">
    <source>
        <dbReference type="ARBA" id="ARBA00035298"/>
    </source>
</evidence>
<dbReference type="GO" id="GO:0006412">
    <property type="term" value="P:translation"/>
    <property type="evidence" value="ECO:0007669"/>
    <property type="project" value="InterPro"/>
</dbReference>
<protein>
    <recommendedName>
        <fullName evidence="9">Ubiquitin-ribosomal protein eL40 fusion protein</fullName>
    </recommendedName>
</protein>
<keyword evidence="13" id="KW-1185">Reference proteome</keyword>
<reference evidence="11" key="1">
    <citation type="submission" date="2023-10" db="EMBL/GenBank/DDBJ databases">
        <title>Genome assembly of Pristionchus species.</title>
        <authorList>
            <person name="Yoshida K."/>
            <person name="Sommer R.J."/>
        </authorList>
    </citation>
    <scope>NUCLEOTIDE SEQUENCE</scope>
    <source>
        <strain evidence="11">RS0144</strain>
    </source>
</reference>
<dbReference type="FunFam" id="3.10.20.90:FF:000379">
    <property type="entry name" value="Ubiquitin/ribosomal protein CEP52"/>
    <property type="match status" value="1"/>
</dbReference>
<dbReference type="InterPro" id="IPR029071">
    <property type="entry name" value="Ubiquitin-like_domsf"/>
</dbReference>
<evidence type="ECO:0000256" key="4">
    <source>
        <dbReference type="ARBA" id="ARBA00010570"/>
    </source>
</evidence>
<dbReference type="GO" id="GO:1990904">
    <property type="term" value="C:ribonucleoprotein complex"/>
    <property type="evidence" value="ECO:0007669"/>
    <property type="project" value="UniProtKB-KW"/>
</dbReference>
<dbReference type="Gene3D" id="3.10.20.90">
    <property type="entry name" value="Phosphatidylinositol 3-kinase Catalytic Subunit, Chain A, domain 1"/>
    <property type="match status" value="1"/>
</dbReference>
<dbReference type="InterPro" id="IPR000626">
    <property type="entry name" value="Ubiquitin-like_dom"/>
</dbReference>
<organism evidence="11 13">
    <name type="scientific">Pristionchus entomophagus</name>
    <dbReference type="NCBI Taxonomy" id="358040"/>
    <lineage>
        <taxon>Eukaryota</taxon>
        <taxon>Metazoa</taxon>
        <taxon>Ecdysozoa</taxon>
        <taxon>Nematoda</taxon>
        <taxon>Chromadorea</taxon>
        <taxon>Rhabditida</taxon>
        <taxon>Rhabditina</taxon>
        <taxon>Diplogasteromorpha</taxon>
        <taxon>Diplogasteroidea</taxon>
        <taxon>Neodiplogasteridae</taxon>
        <taxon>Pristionchus</taxon>
    </lineage>
</organism>
<dbReference type="Proteomes" id="UP001432027">
    <property type="component" value="Unassembled WGS sequence"/>
</dbReference>
<dbReference type="InterPro" id="IPR038587">
    <property type="entry name" value="Ribosomal_eL40_sf"/>
</dbReference>
<dbReference type="SUPFAM" id="SSF54236">
    <property type="entry name" value="Ubiquitin-like"/>
    <property type="match status" value="1"/>
</dbReference>
<accession>A0AAV5T9H7</accession>